<sequence>MALSRSPTPPRSIPPDTIPILLAQFYQPHGGEHWTLNVVESSDCIHTFEIRGNRDSYTYIHDRMKNLDRVESYRGGCHVGNIPKDKVEEMRLKLKEVAINKQETRWNPQIWVLDSIKVLKEEGWAFNGLSEGFTRRELQKDMIRWDSVDDTVYERLVEEMKTGSPVEPTPVTMT</sequence>
<proteinExistence type="predicted"/>
<dbReference type="EMBL" id="JABXXO010000012">
    <property type="protein sequence ID" value="KAF7762238.1"/>
    <property type="molecule type" value="Genomic_DNA"/>
</dbReference>
<evidence type="ECO:0000313" key="2">
    <source>
        <dbReference type="Proteomes" id="UP000629468"/>
    </source>
</evidence>
<gene>
    <name evidence="1" type="ORF">Agabi119p4_8831</name>
</gene>
<dbReference type="Proteomes" id="UP000629468">
    <property type="component" value="Unassembled WGS sequence"/>
</dbReference>
<reference evidence="1 2" key="1">
    <citation type="journal article" name="Sci. Rep.">
        <title>Telomere-to-telomere assembled and centromere annotated genomes of the two main subspecies of the button mushroom Agaricus bisporus reveal especially polymorphic chromosome ends.</title>
        <authorList>
            <person name="Sonnenberg A.S.M."/>
            <person name="Sedaghat-Telgerd N."/>
            <person name="Lavrijssen B."/>
            <person name="Ohm R.A."/>
            <person name="Hendrickx P.M."/>
            <person name="Scholtmeijer K."/>
            <person name="Baars J.J.P."/>
            <person name="van Peer A."/>
        </authorList>
    </citation>
    <scope>NUCLEOTIDE SEQUENCE [LARGE SCALE GENOMIC DNA]</scope>
    <source>
        <strain evidence="1 2">H119_p4</strain>
    </source>
</reference>
<comment type="caution">
    <text evidence="1">The sequence shown here is derived from an EMBL/GenBank/DDBJ whole genome shotgun (WGS) entry which is preliminary data.</text>
</comment>
<protein>
    <submittedName>
        <fullName evidence="1">Uncharacterized protein</fullName>
    </submittedName>
</protein>
<evidence type="ECO:0000313" key="1">
    <source>
        <dbReference type="EMBL" id="KAF7762238.1"/>
    </source>
</evidence>
<name>A0A8H7C4X2_AGABI</name>
<dbReference type="AlphaFoldDB" id="A0A8H7C4X2"/>
<organism evidence="1 2">
    <name type="scientific">Agaricus bisporus var. burnettii</name>
    <dbReference type="NCBI Taxonomy" id="192524"/>
    <lineage>
        <taxon>Eukaryota</taxon>
        <taxon>Fungi</taxon>
        <taxon>Dikarya</taxon>
        <taxon>Basidiomycota</taxon>
        <taxon>Agaricomycotina</taxon>
        <taxon>Agaricomycetes</taxon>
        <taxon>Agaricomycetidae</taxon>
        <taxon>Agaricales</taxon>
        <taxon>Agaricineae</taxon>
        <taxon>Agaricaceae</taxon>
        <taxon>Agaricus</taxon>
    </lineage>
</organism>
<accession>A0A8H7C4X2</accession>